<keyword evidence="9" id="KW-0812">Transmembrane</keyword>
<keyword evidence="9" id="KW-1133">Transmembrane helix</keyword>
<comment type="pathway">
    <text evidence="2">Secondary metabolite biosynthesis.</text>
</comment>
<dbReference type="AlphaFoldDB" id="A0A9P3UQR2"/>
<name>A0A9P3UQR2_LYOSH</name>
<evidence type="ECO:0000256" key="9">
    <source>
        <dbReference type="SAM" id="Phobius"/>
    </source>
</evidence>
<sequence>MYGPVSASFALLGVCLHPILKRWEPNIVRFLGLVFLATIATCFYLVYGERCDWLGAMGLTLRAMGSCLSGLCCSIVAYRLSPLHPLAGYPGPILAKISKWWMAYWIAKGERHLLLQRLHAQYGPWLRIGPNEISVNDPAALRPIYGTMFRAPFYQTARKEADALVTTVDRVEHARRRIAWDKAFSTESLRGFRDMAQLRTNQLLDILLAKSKHVLPIDLSHWLSLWSMDNMGDMSFSGGFETLAAGKDMEGWMEMFSLAHVFVGIVGQTPWMHDIIMLLPQPGPIVTFQKFIAQKVLSTRATSVEAKRNILGIIQDESSGGPLLTSQEAAADAALMITAGTSTVSEGATTLFRHIIGNEKIQTRLRAEISATFDTGDYCDPVRLTRLPYLDACVQEALRIVPPGAPAGAPRFSGNGGQILDQYIPGGTTVACPTYTLQRDPQNFARPDEFIPERWLPESDIKPHVPEAFHPFSYGPGVCVGKPVALYNMKLLTIRMLQKFQFSFASGFDPQKFDASYKDRSTWEHDPLMVQVEELAS</sequence>
<feature type="transmembrane region" description="Helical" evidence="9">
    <location>
        <begin position="59"/>
        <end position="80"/>
    </location>
</feature>
<organism evidence="10 11">
    <name type="scientific">Lyophyllum shimeji</name>
    <name type="common">Hon-shimeji</name>
    <name type="synonym">Tricholoma shimeji</name>
    <dbReference type="NCBI Taxonomy" id="47721"/>
    <lineage>
        <taxon>Eukaryota</taxon>
        <taxon>Fungi</taxon>
        <taxon>Dikarya</taxon>
        <taxon>Basidiomycota</taxon>
        <taxon>Agaricomycotina</taxon>
        <taxon>Agaricomycetes</taxon>
        <taxon>Agaricomycetidae</taxon>
        <taxon>Agaricales</taxon>
        <taxon>Tricholomatineae</taxon>
        <taxon>Lyophyllaceae</taxon>
        <taxon>Lyophyllum</taxon>
    </lineage>
</organism>
<dbReference type="GO" id="GO:0005506">
    <property type="term" value="F:iron ion binding"/>
    <property type="evidence" value="ECO:0007669"/>
    <property type="project" value="InterPro"/>
</dbReference>
<evidence type="ECO:0000256" key="2">
    <source>
        <dbReference type="ARBA" id="ARBA00005179"/>
    </source>
</evidence>
<dbReference type="InterPro" id="IPR036396">
    <property type="entry name" value="Cyt_P450_sf"/>
</dbReference>
<evidence type="ECO:0000256" key="5">
    <source>
        <dbReference type="ARBA" id="ARBA00023002"/>
    </source>
</evidence>
<keyword evidence="6 8" id="KW-0408">Iron</keyword>
<evidence type="ECO:0000256" key="8">
    <source>
        <dbReference type="PIRSR" id="PIRSR602403-1"/>
    </source>
</evidence>
<keyword evidence="8" id="KW-0349">Heme</keyword>
<evidence type="ECO:0000256" key="3">
    <source>
        <dbReference type="ARBA" id="ARBA00010617"/>
    </source>
</evidence>
<dbReference type="OrthoDB" id="6692864at2759"/>
<proteinExistence type="inferred from homology"/>
<reference evidence="10" key="1">
    <citation type="submission" date="2022-07" db="EMBL/GenBank/DDBJ databases">
        <title>The genome of Lyophyllum shimeji provides insight into the initial evolution of ectomycorrhizal fungal genome.</title>
        <authorList>
            <person name="Kobayashi Y."/>
            <person name="Shibata T."/>
            <person name="Hirakawa H."/>
            <person name="Shigenobu S."/>
            <person name="Nishiyama T."/>
            <person name="Yamada A."/>
            <person name="Hasebe M."/>
            <person name="Kawaguchi M."/>
        </authorList>
    </citation>
    <scope>NUCLEOTIDE SEQUENCE</scope>
    <source>
        <strain evidence="10">AT787</strain>
    </source>
</reference>
<feature type="transmembrane region" description="Helical" evidence="9">
    <location>
        <begin position="27"/>
        <end position="47"/>
    </location>
</feature>
<evidence type="ECO:0000256" key="4">
    <source>
        <dbReference type="ARBA" id="ARBA00022723"/>
    </source>
</evidence>
<dbReference type="GO" id="GO:0020037">
    <property type="term" value="F:heme binding"/>
    <property type="evidence" value="ECO:0007669"/>
    <property type="project" value="InterPro"/>
</dbReference>
<keyword evidence="9" id="KW-0472">Membrane</keyword>
<evidence type="ECO:0000313" key="10">
    <source>
        <dbReference type="EMBL" id="GLB41517.1"/>
    </source>
</evidence>
<dbReference type="PRINTS" id="PR00465">
    <property type="entry name" value="EP450IV"/>
</dbReference>
<protein>
    <submittedName>
        <fullName evidence="10">Cytochrome P450</fullName>
    </submittedName>
</protein>
<dbReference type="InterPro" id="IPR001128">
    <property type="entry name" value="Cyt_P450"/>
</dbReference>
<evidence type="ECO:0000256" key="1">
    <source>
        <dbReference type="ARBA" id="ARBA00001971"/>
    </source>
</evidence>
<dbReference type="Gene3D" id="1.10.630.10">
    <property type="entry name" value="Cytochrome P450"/>
    <property type="match status" value="1"/>
</dbReference>
<dbReference type="Pfam" id="PF00067">
    <property type="entry name" value="p450"/>
    <property type="match status" value="1"/>
</dbReference>
<keyword evidence="5" id="KW-0560">Oxidoreductase</keyword>
<dbReference type="InterPro" id="IPR050121">
    <property type="entry name" value="Cytochrome_P450_monoxygenase"/>
</dbReference>
<dbReference type="GO" id="GO:0004497">
    <property type="term" value="F:monooxygenase activity"/>
    <property type="evidence" value="ECO:0007669"/>
    <property type="project" value="UniProtKB-KW"/>
</dbReference>
<keyword evidence="7" id="KW-0503">Monooxygenase</keyword>
<dbReference type="Proteomes" id="UP001063166">
    <property type="component" value="Unassembled WGS sequence"/>
</dbReference>
<evidence type="ECO:0000313" key="11">
    <source>
        <dbReference type="Proteomes" id="UP001063166"/>
    </source>
</evidence>
<feature type="binding site" description="axial binding residue" evidence="8">
    <location>
        <position position="479"/>
    </location>
    <ligand>
        <name>heme</name>
        <dbReference type="ChEBI" id="CHEBI:30413"/>
    </ligand>
    <ligandPart>
        <name>Fe</name>
        <dbReference type="ChEBI" id="CHEBI:18248"/>
    </ligandPart>
</feature>
<comment type="similarity">
    <text evidence="3">Belongs to the cytochrome P450 family.</text>
</comment>
<dbReference type="PANTHER" id="PTHR24305">
    <property type="entry name" value="CYTOCHROME P450"/>
    <property type="match status" value="1"/>
</dbReference>
<dbReference type="SUPFAM" id="SSF48264">
    <property type="entry name" value="Cytochrome P450"/>
    <property type="match status" value="1"/>
</dbReference>
<dbReference type="GO" id="GO:0016705">
    <property type="term" value="F:oxidoreductase activity, acting on paired donors, with incorporation or reduction of molecular oxygen"/>
    <property type="evidence" value="ECO:0007669"/>
    <property type="project" value="InterPro"/>
</dbReference>
<dbReference type="PANTHER" id="PTHR24305:SF187">
    <property type="entry name" value="P450, PUTATIVE (EUROFUNG)-RELATED"/>
    <property type="match status" value="1"/>
</dbReference>
<comment type="cofactor">
    <cofactor evidence="1 8">
        <name>heme</name>
        <dbReference type="ChEBI" id="CHEBI:30413"/>
    </cofactor>
</comment>
<comment type="caution">
    <text evidence="10">The sequence shown here is derived from an EMBL/GenBank/DDBJ whole genome shotgun (WGS) entry which is preliminary data.</text>
</comment>
<keyword evidence="4 8" id="KW-0479">Metal-binding</keyword>
<accession>A0A9P3UQR2</accession>
<dbReference type="EMBL" id="BRPK01000010">
    <property type="protein sequence ID" value="GLB41517.1"/>
    <property type="molecule type" value="Genomic_DNA"/>
</dbReference>
<dbReference type="InterPro" id="IPR002403">
    <property type="entry name" value="Cyt_P450_E_grp-IV"/>
</dbReference>
<evidence type="ECO:0000256" key="6">
    <source>
        <dbReference type="ARBA" id="ARBA00023004"/>
    </source>
</evidence>
<keyword evidence="11" id="KW-1185">Reference proteome</keyword>
<evidence type="ECO:0000256" key="7">
    <source>
        <dbReference type="ARBA" id="ARBA00023033"/>
    </source>
</evidence>
<gene>
    <name evidence="10" type="ORF">LshimejAT787_1001170</name>
</gene>